<feature type="chain" id="PRO_5002175432" evidence="1">
    <location>
        <begin position="23"/>
        <end position="93"/>
    </location>
</feature>
<keyword evidence="1" id="KW-0732">Signal</keyword>
<feature type="signal peptide" evidence="1">
    <location>
        <begin position="1"/>
        <end position="22"/>
    </location>
</feature>
<evidence type="ECO:0000256" key="1">
    <source>
        <dbReference type="SAM" id="SignalP"/>
    </source>
</evidence>
<dbReference type="AlphaFoldDB" id="A0A0C3AQU4"/>
<dbReference type="Proteomes" id="UP000054097">
    <property type="component" value="Unassembled WGS sequence"/>
</dbReference>
<evidence type="ECO:0000313" key="2">
    <source>
        <dbReference type="EMBL" id="KIM22444.1"/>
    </source>
</evidence>
<keyword evidence="3" id="KW-1185">Reference proteome</keyword>
<evidence type="ECO:0000313" key="3">
    <source>
        <dbReference type="Proteomes" id="UP000054097"/>
    </source>
</evidence>
<name>A0A0C3AQU4_SERVB</name>
<organism evidence="2 3">
    <name type="scientific">Serendipita vermifera MAFF 305830</name>
    <dbReference type="NCBI Taxonomy" id="933852"/>
    <lineage>
        <taxon>Eukaryota</taxon>
        <taxon>Fungi</taxon>
        <taxon>Dikarya</taxon>
        <taxon>Basidiomycota</taxon>
        <taxon>Agaricomycotina</taxon>
        <taxon>Agaricomycetes</taxon>
        <taxon>Sebacinales</taxon>
        <taxon>Serendipitaceae</taxon>
        <taxon>Serendipita</taxon>
    </lineage>
</organism>
<reference evidence="2 3" key="1">
    <citation type="submission" date="2014-04" db="EMBL/GenBank/DDBJ databases">
        <authorList>
            <consortium name="DOE Joint Genome Institute"/>
            <person name="Kuo A."/>
            <person name="Zuccaro A."/>
            <person name="Kohler A."/>
            <person name="Nagy L.G."/>
            <person name="Floudas D."/>
            <person name="Copeland A."/>
            <person name="Barry K.W."/>
            <person name="Cichocki N."/>
            <person name="Veneault-Fourrey C."/>
            <person name="LaButti K."/>
            <person name="Lindquist E.A."/>
            <person name="Lipzen A."/>
            <person name="Lundell T."/>
            <person name="Morin E."/>
            <person name="Murat C."/>
            <person name="Sun H."/>
            <person name="Tunlid A."/>
            <person name="Henrissat B."/>
            <person name="Grigoriev I.V."/>
            <person name="Hibbett D.S."/>
            <person name="Martin F."/>
            <person name="Nordberg H.P."/>
            <person name="Cantor M.N."/>
            <person name="Hua S.X."/>
        </authorList>
    </citation>
    <scope>NUCLEOTIDE SEQUENCE [LARGE SCALE GENOMIC DNA]</scope>
    <source>
        <strain evidence="2 3">MAFF 305830</strain>
    </source>
</reference>
<accession>A0A0C3AQU4</accession>
<dbReference type="HOGENOM" id="CLU_2401046_0_0_1"/>
<proteinExistence type="predicted"/>
<dbReference type="EMBL" id="KN824355">
    <property type="protein sequence ID" value="KIM22444.1"/>
    <property type="molecule type" value="Genomic_DNA"/>
</dbReference>
<protein>
    <submittedName>
        <fullName evidence="2">Uncharacterized protein</fullName>
    </submittedName>
</protein>
<sequence>MIGFKKISIFAILFGSVLLSNALPTPEVHAALEARDEHYPTLVARGSKLSIRACYDCPSHIHDKILKKVEKEYGKDKQLAKKGYNLEERTYRC</sequence>
<reference evidence="3" key="2">
    <citation type="submission" date="2015-01" db="EMBL/GenBank/DDBJ databases">
        <title>Evolutionary Origins and Diversification of the Mycorrhizal Mutualists.</title>
        <authorList>
            <consortium name="DOE Joint Genome Institute"/>
            <consortium name="Mycorrhizal Genomics Consortium"/>
            <person name="Kohler A."/>
            <person name="Kuo A."/>
            <person name="Nagy L.G."/>
            <person name="Floudas D."/>
            <person name="Copeland A."/>
            <person name="Barry K.W."/>
            <person name="Cichocki N."/>
            <person name="Veneault-Fourrey C."/>
            <person name="LaButti K."/>
            <person name="Lindquist E.A."/>
            <person name="Lipzen A."/>
            <person name="Lundell T."/>
            <person name="Morin E."/>
            <person name="Murat C."/>
            <person name="Riley R."/>
            <person name="Ohm R."/>
            <person name="Sun H."/>
            <person name="Tunlid A."/>
            <person name="Henrissat B."/>
            <person name="Grigoriev I.V."/>
            <person name="Hibbett D.S."/>
            <person name="Martin F."/>
        </authorList>
    </citation>
    <scope>NUCLEOTIDE SEQUENCE [LARGE SCALE GENOMIC DNA]</scope>
    <source>
        <strain evidence="3">MAFF 305830</strain>
    </source>
</reference>
<gene>
    <name evidence="2" type="ORF">M408DRAFT_28678</name>
</gene>